<proteinExistence type="predicted"/>
<protein>
    <recommendedName>
        <fullName evidence="4">Acyl-CoA-binding domain-containing protein</fullName>
    </recommendedName>
</protein>
<keyword evidence="6" id="KW-1185">Reference proteome</keyword>
<evidence type="ECO:0000259" key="4">
    <source>
        <dbReference type="Pfam" id="PF24922"/>
    </source>
</evidence>
<reference evidence="5 6" key="1">
    <citation type="submission" date="2020-08" db="EMBL/GenBank/DDBJ databases">
        <title>Plant Genome Project.</title>
        <authorList>
            <person name="Zhang R.-G."/>
        </authorList>
    </citation>
    <scope>NUCLEOTIDE SEQUENCE [LARGE SCALE GENOMIC DNA]</scope>
    <source>
        <tissue evidence="5">Rhizome</tissue>
    </source>
</reference>
<dbReference type="InterPro" id="IPR015915">
    <property type="entry name" value="Kelch-typ_b-propeller"/>
</dbReference>
<evidence type="ECO:0000256" key="3">
    <source>
        <dbReference type="SAM" id="Coils"/>
    </source>
</evidence>
<feature type="domain" description="Acyl-CoA-binding" evidence="4">
    <location>
        <begin position="693"/>
        <end position="795"/>
    </location>
</feature>
<dbReference type="AlphaFoldDB" id="A0A8J5C276"/>
<name>A0A8J5C276_ZINOF</name>
<feature type="coiled-coil region" evidence="3">
    <location>
        <begin position="695"/>
        <end position="743"/>
    </location>
</feature>
<evidence type="ECO:0000313" key="5">
    <source>
        <dbReference type="EMBL" id="KAG6470750.1"/>
    </source>
</evidence>
<keyword evidence="2" id="KW-0677">Repeat</keyword>
<organism evidence="5 6">
    <name type="scientific">Zingiber officinale</name>
    <name type="common">Ginger</name>
    <name type="synonym">Amomum zingiber</name>
    <dbReference type="NCBI Taxonomy" id="94328"/>
    <lineage>
        <taxon>Eukaryota</taxon>
        <taxon>Viridiplantae</taxon>
        <taxon>Streptophyta</taxon>
        <taxon>Embryophyta</taxon>
        <taxon>Tracheophyta</taxon>
        <taxon>Spermatophyta</taxon>
        <taxon>Magnoliopsida</taxon>
        <taxon>Liliopsida</taxon>
        <taxon>Zingiberales</taxon>
        <taxon>Zingiberaceae</taxon>
        <taxon>Zingiber</taxon>
    </lineage>
</organism>
<keyword evidence="3" id="KW-0175">Coiled coil</keyword>
<dbReference type="PANTHER" id="PTHR46093">
    <property type="entry name" value="ACYL-COA-BINDING DOMAIN-CONTAINING PROTEIN 5"/>
    <property type="match status" value="1"/>
</dbReference>
<dbReference type="InterPro" id="IPR056819">
    <property type="entry name" value="ACBP4-6_C"/>
</dbReference>
<evidence type="ECO:0000256" key="1">
    <source>
        <dbReference type="ARBA" id="ARBA00022441"/>
    </source>
</evidence>
<gene>
    <name evidence="5" type="ORF">ZIOFF_071827</name>
</gene>
<accession>A0A8J5C276</accession>
<dbReference type="SUPFAM" id="SSF117281">
    <property type="entry name" value="Kelch motif"/>
    <property type="match status" value="1"/>
</dbReference>
<evidence type="ECO:0000256" key="2">
    <source>
        <dbReference type="ARBA" id="ARBA00022737"/>
    </source>
</evidence>
<evidence type="ECO:0000313" key="6">
    <source>
        <dbReference type="Proteomes" id="UP000734854"/>
    </source>
</evidence>
<keyword evidence="1" id="KW-0880">Kelch repeat</keyword>
<dbReference type="Pfam" id="PF24681">
    <property type="entry name" value="Kelch_KLHDC2_KLHL20_DRC7"/>
    <property type="match status" value="1"/>
</dbReference>
<dbReference type="PANTHER" id="PTHR46093:SF5">
    <property type="entry name" value="OS02G0822800 PROTEIN"/>
    <property type="match status" value="1"/>
</dbReference>
<comment type="caution">
    <text evidence="5">The sequence shown here is derived from an EMBL/GenBank/DDBJ whole genome shotgun (WGS) entry which is preliminary data.</text>
</comment>
<dbReference type="Gene3D" id="2.120.10.80">
    <property type="entry name" value="Kelch-type beta propeller"/>
    <property type="match status" value="2"/>
</dbReference>
<dbReference type="Pfam" id="PF01344">
    <property type="entry name" value="Kelch_1"/>
    <property type="match status" value="1"/>
</dbReference>
<sequence>MGLSRAIHNGDAGVRFKLPKGSSLGIAYVDDDRISHGRRRVRGTESSDIRSLCFPTGSTATGASLSPFTASSSRIKPQNTDLLKIEVKFPAILRASLARSSCHRYESSLQELIILVLNKRNELAVYKILVFVCLTDDLGIRVAFSYTCNSSYCLGIGMEVSDLSGTMDVTAILASSPYDKWFALSTSGWCPSARYKHAAEFVNERLYVVGGSRNGRYLSDVQVFDFRTLRWSTLRLEVDKDGSRLDTVDQEKGFPAVAGHSLVNWENKLLVVAGFTKELLDYVTSRVHDLLTSFTVYGCLIWSIDLETNICSFVATYGKIPIARGGQSTTLVGSKLFMFGGEDRKRKLLNDLHTLDLTTMTWEEIGTKNASPAPRFDHSAAVYADQYLLIFGGSSHSICFNDLHLLDLRTVSTFFVALVQLRVHTESDLRFLGLTCVPANGSISFVNEIEVVSTESLGGFMPYGVARVFNCAAMVYLNYIGYDTVPTIVEEVCCPECDIPFDVSGFVTVVTVLYCLMAASMAMLMPYDAMEWSQPQTQGAYVTPRGGHAGTLVNENWYIVGGGDNISGATETVALNISKLVWLITTNVGKRDPLASEGLTLCSAVLDGEKFIIAFGGYNGKYNNEIFVLKIKPKEPLQRRLLQSPAAAAAAASVTAAYAIITATDEKNIAMRNSVNPDVKSNEIENVQKLSAIDTDTLKAENKLLESRIMQARDENSRLQTKIDEMNTTHTELLKELQSVQNQLTAESARCLNLETHIAEMQKSLESFSSLEHEIDMLRHQKSQVDQEMVVVQKQRSGGVWQWLSGTADDV</sequence>
<dbReference type="Pfam" id="PF24922">
    <property type="entry name" value="ACBP4_C"/>
    <property type="match status" value="1"/>
</dbReference>
<dbReference type="EMBL" id="JACMSC010000021">
    <property type="protein sequence ID" value="KAG6470750.1"/>
    <property type="molecule type" value="Genomic_DNA"/>
</dbReference>
<dbReference type="Proteomes" id="UP000734854">
    <property type="component" value="Unassembled WGS sequence"/>
</dbReference>
<dbReference type="InterPro" id="IPR006652">
    <property type="entry name" value="Kelch_1"/>
</dbReference>